<comment type="similarity">
    <text evidence="1">Belongs to the enoyl-CoA hydratase/isomerase family.</text>
</comment>
<dbReference type="Gene3D" id="3.90.226.10">
    <property type="entry name" value="2-enoyl-CoA Hydratase, Chain A, domain 1"/>
    <property type="match status" value="1"/>
</dbReference>
<dbReference type="RefSeq" id="WP_169421534.1">
    <property type="nucleotide sequence ID" value="NZ_JABBFX010000003.1"/>
</dbReference>
<evidence type="ECO:0000313" key="3">
    <source>
        <dbReference type="EMBL" id="NML47253.1"/>
    </source>
</evidence>
<comment type="caution">
    <text evidence="3">The sequence shown here is derived from an EMBL/GenBank/DDBJ whole genome shotgun (WGS) entry which is preliminary data.</text>
</comment>
<dbReference type="CDD" id="cd06558">
    <property type="entry name" value="crotonase-like"/>
    <property type="match status" value="1"/>
</dbReference>
<keyword evidence="2 3" id="KW-0456">Lyase</keyword>
<protein>
    <submittedName>
        <fullName evidence="3">Enoyl-CoA hydratase</fullName>
        <ecNumber evidence="3">4.2.1.17</ecNumber>
    </submittedName>
</protein>
<dbReference type="InterPro" id="IPR001753">
    <property type="entry name" value="Enoyl-CoA_hydra/iso"/>
</dbReference>
<dbReference type="EMBL" id="JABBFX010000003">
    <property type="protein sequence ID" value="NML47253.1"/>
    <property type="molecule type" value="Genomic_DNA"/>
</dbReference>
<dbReference type="FunFam" id="3.90.226.10:FF:000009">
    <property type="entry name" value="Carnitinyl-CoA dehydratase"/>
    <property type="match status" value="1"/>
</dbReference>
<dbReference type="Proteomes" id="UP000541185">
    <property type="component" value="Unassembled WGS sequence"/>
</dbReference>
<organism evidence="3 4">
    <name type="scientific">Ramlibacter agri</name>
    <dbReference type="NCBI Taxonomy" id="2728837"/>
    <lineage>
        <taxon>Bacteria</taxon>
        <taxon>Pseudomonadati</taxon>
        <taxon>Pseudomonadota</taxon>
        <taxon>Betaproteobacteria</taxon>
        <taxon>Burkholderiales</taxon>
        <taxon>Comamonadaceae</taxon>
        <taxon>Ramlibacter</taxon>
    </lineage>
</organism>
<proteinExistence type="inferred from homology"/>
<gene>
    <name evidence="3" type="ORF">HHL11_26130</name>
</gene>
<dbReference type="InterPro" id="IPR029045">
    <property type="entry name" value="ClpP/crotonase-like_dom_sf"/>
</dbReference>
<dbReference type="GO" id="GO:0004300">
    <property type="term" value="F:enoyl-CoA hydratase activity"/>
    <property type="evidence" value="ECO:0007669"/>
    <property type="project" value="UniProtKB-EC"/>
</dbReference>
<dbReference type="Pfam" id="PF00378">
    <property type="entry name" value="ECH_1"/>
    <property type="match status" value="1"/>
</dbReference>
<accession>A0A848HFE3</accession>
<name>A0A848HFE3_9BURK</name>
<dbReference type="PANTHER" id="PTHR43802:SF1">
    <property type="entry name" value="IP11341P-RELATED"/>
    <property type="match status" value="1"/>
</dbReference>
<reference evidence="3 4" key="1">
    <citation type="submission" date="2020-04" db="EMBL/GenBank/DDBJ databases">
        <title>Ramlibacter sp. G-1-2-2 isolated from soil.</title>
        <authorList>
            <person name="Dahal R.H."/>
        </authorList>
    </citation>
    <scope>NUCLEOTIDE SEQUENCE [LARGE SCALE GENOMIC DNA]</scope>
    <source>
        <strain evidence="3 4">G-1-2-2</strain>
    </source>
</reference>
<dbReference type="PANTHER" id="PTHR43802">
    <property type="entry name" value="ENOYL-COA HYDRATASE"/>
    <property type="match status" value="1"/>
</dbReference>
<evidence type="ECO:0000313" key="4">
    <source>
        <dbReference type="Proteomes" id="UP000541185"/>
    </source>
</evidence>
<dbReference type="AlphaFoldDB" id="A0A848HFE3"/>
<evidence type="ECO:0000256" key="1">
    <source>
        <dbReference type="ARBA" id="ARBA00005254"/>
    </source>
</evidence>
<keyword evidence="4" id="KW-1185">Reference proteome</keyword>
<dbReference type="NCBIfam" id="NF004840">
    <property type="entry name" value="PRK06190.1"/>
    <property type="match status" value="1"/>
</dbReference>
<sequence>MSAALVLLAQPFAGCAVLTLNRPQAANALSMQLRRELVVALERCEADPQVRVLVLTGAGKAFCAGLDLKELASATDPGQALASAPEFDPVLALRRCSKPVIAAINGVAVTGGFELALACDVLLASSEARFADTHARVGVIPGWGLSQLLPRLVGPYRAKELSLTGNFLDAQRAEAWGLVNRVVAPEQLLPEALQLARDMLAVQPQMLQQYKRLIADGLQVSLREGLALEAERSRACAADFIASDDTARLRAR</sequence>
<evidence type="ECO:0000256" key="2">
    <source>
        <dbReference type="ARBA" id="ARBA00023239"/>
    </source>
</evidence>
<dbReference type="EC" id="4.2.1.17" evidence="3"/>
<dbReference type="SUPFAM" id="SSF52096">
    <property type="entry name" value="ClpP/crotonase"/>
    <property type="match status" value="1"/>
</dbReference>